<sequence>IAYQIPDKYEIETNLSGLSVKYKTEYQPTGNISYTISWVNPYGNIISSSSMISASNARIKFLTNICNKPNTHISEVFLFGFDIEHLHKAIIKAPVNPKDLNIQIVDLFHNHRFIDSSGTTIVDLESIKLNIANKAITLDYLTKNKDQQKHYTSLVRVCDEVLISHDGYRKLVVIDSNMVLLTTSDPIILYPGDKINIKIGSDGRNVGRKQSHVILAISILNEDEAVLSPKHIY</sequence>
<dbReference type="Proteomes" id="UP000789920">
    <property type="component" value="Unassembled WGS sequence"/>
</dbReference>
<reference evidence="1" key="1">
    <citation type="submission" date="2021-06" db="EMBL/GenBank/DDBJ databases">
        <authorList>
            <person name="Kallberg Y."/>
            <person name="Tangrot J."/>
            <person name="Rosling A."/>
        </authorList>
    </citation>
    <scope>NUCLEOTIDE SEQUENCE</scope>
    <source>
        <strain evidence="1">MA461A</strain>
    </source>
</reference>
<keyword evidence="2" id="KW-1185">Reference proteome</keyword>
<comment type="caution">
    <text evidence="1">The sequence shown here is derived from an EMBL/GenBank/DDBJ whole genome shotgun (WGS) entry which is preliminary data.</text>
</comment>
<organism evidence="1 2">
    <name type="scientific">Racocetra persica</name>
    <dbReference type="NCBI Taxonomy" id="160502"/>
    <lineage>
        <taxon>Eukaryota</taxon>
        <taxon>Fungi</taxon>
        <taxon>Fungi incertae sedis</taxon>
        <taxon>Mucoromycota</taxon>
        <taxon>Glomeromycotina</taxon>
        <taxon>Glomeromycetes</taxon>
        <taxon>Diversisporales</taxon>
        <taxon>Gigasporaceae</taxon>
        <taxon>Racocetra</taxon>
    </lineage>
</organism>
<feature type="non-terminal residue" evidence="1">
    <location>
        <position position="233"/>
    </location>
</feature>
<protein>
    <submittedName>
        <fullName evidence="1">6869_t:CDS:1</fullName>
    </submittedName>
</protein>
<dbReference type="EMBL" id="CAJVQC010057744">
    <property type="protein sequence ID" value="CAG8797909.1"/>
    <property type="molecule type" value="Genomic_DNA"/>
</dbReference>
<evidence type="ECO:0000313" key="2">
    <source>
        <dbReference type="Proteomes" id="UP000789920"/>
    </source>
</evidence>
<accession>A0ACA9RM05</accession>
<gene>
    <name evidence="1" type="ORF">RPERSI_LOCUS20425</name>
</gene>
<evidence type="ECO:0000313" key="1">
    <source>
        <dbReference type="EMBL" id="CAG8797909.1"/>
    </source>
</evidence>
<proteinExistence type="predicted"/>
<feature type="non-terminal residue" evidence="1">
    <location>
        <position position="1"/>
    </location>
</feature>
<name>A0ACA9RM05_9GLOM</name>